<dbReference type="STRING" id="937218.SAMN06297251_103183"/>
<proteinExistence type="predicted"/>
<dbReference type="Pfam" id="PF06094">
    <property type="entry name" value="GGACT"/>
    <property type="match status" value="1"/>
</dbReference>
<dbReference type="SUPFAM" id="SSF110857">
    <property type="entry name" value="Gamma-glutamyl cyclotransferase-like"/>
    <property type="match status" value="1"/>
</dbReference>
<dbReference type="EMBL" id="FWXR01000003">
    <property type="protein sequence ID" value="SMC52912.1"/>
    <property type="molecule type" value="Genomic_DNA"/>
</dbReference>
<dbReference type="GO" id="GO:0016740">
    <property type="term" value="F:transferase activity"/>
    <property type="evidence" value="ECO:0007669"/>
    <property type="project" value="UniProtKB-KW"/>
</dbReference>
<keyword evidence="2" id="KW-0808">Transferase</keyword>
<protein>
    <submittedName>
        <fullName evidence="2">Gamma-glutamyl cyclotransferase, AIG2-like</fullName>
    </submittedName>
</protein>
<evidence type="ECO:0000259" key="1">
    <source>
        <dbReference type="Pfam" id="PF06094"/>
    </source>
</evidence>
<organism evidence="2 3">
    <name type="scientific">Fulvimarina manganoxydans</name>
    <dbReference type="NCBI Taxonomy" id="937218"/>
    <lineage>
        <taxon>Bacteria</taxon>
        <taxon>Pseudomonadati</taxon>
        <taxon>Pseudomonadota</taxon>
        <taxon>Alphaproteobacteria</taxon>
        <taxon>Hyphomicrobiales</taxon>
        <taxon>Aurantimonadaceae</taxon>
        <taxon>Fulvimarina</taxon>
    </lineage>
</organism>
<evidence type="ECO:0000313" key="2">
    <source>
        <dbReference type="EMBL" id="SMC52912.1"/>
    </source>
</evidence>
<dbReference type="RefSeq" id="WP_084409005.1">
    <property type="nucleotide sequence ID" value="NZ_FWXR01000003.1"/>
</dbReference>
<evidence type="ECO:0000313" key="3">
    <source>
        <dbReference type="Proteomes" id="UP000192656"/>
    </source>
</evidence>
<gene>
    <name evidence="2" type="ORF">SAMN06297251_103183</name>
</gene>
<name>A0A1W1ZXG1_9HYPH</name>
<feature type="domain" description="Gamma-glutamylcyclotransferase AIG2-like" evidence="1">
    <location>
        <begin position="7"/>
        <end position="138"/>
    </location>
</feature>
<dbReference type="Proteomes" id="UP000192656">
    <property type="component" value="Unassembled WGS sequence"/>
</dbReference>
<dbReference type="Gene3D" id="3.10.490.10">
    <property type="entry name" value="Gamma-glutamyl cyclotransferase-like"/>
    <property type="match status" value="1"/>
</dbReference>
<reference evidence="2 3" key="1">
    <citation type="submission" date="2017-04" db="EMBL/GenBank/DDBJ databases">
        <authorList>
            <person name="Afonso C.L."/>
            <person name="Miller P.J."/>
            <person name="Scott M.A."/>
            <person name="Spackman E."/>
            <person name="Goraichik I."/>
            <person name="Dimitrov K.M."/>
            <person name="Suarez D.L."/>
            <person name="Swayne D.E."/>
        </authorList>
    </citation>
    <scope>NUCLEOTIDE SEQUENCE [LARGE SCALE GENOMIC DNA]</scope>
    <source>
        <strain evidence="2 3">CGMCC 1.10972</strain>
    </source>
</reference>
<accession>A0A1W1ZXG1</accession>
<dbReference type="OrthoDB" id="7915859at2"/>
<dbReference type="AlphaFoldDB" id="A0A1W1ZXG1"/>
<dbReference type="InterPro" id="IPR036568">
    <property type="entry name" value="GGCT-like_sf"/>
</dbReference>
<dbReference type="InterPro" id="IPR009288">
    <property type="entry name" value="AIG2-like_dom"/>
</dbReference>
<keyword evidence="3" id="KW-1185">Reference proteome</keyword>
<sequence>MTEFFAFYGSLRRDAVDAMAPGKADLAAYRGTCLLAGTLRAHGPYPGYFPSVSAGLQADPLSASAIGPGGVVLADLYEVLRPEAFPVFDGWEDYDPANEEASPYLRRLVRPIDSGLDVWVYVSRQSMHDPLVPDGDWLAYLDRRGH</sequence>